<protein>
    <submittedName>
        <fullName evidence="1">Uncharacterized protein</fullName>
    </submittedName>
</protein>
<keyword evidence="2" id="KW-1185">Reference proteome</keyword>
<gene>
    <name evidence="1" type="ORF">BINO364_LOCUS1969</name>
</gene>
<dbReference type="EMBL" id="OV170230">
    <property type="protein sequence ID" value="CAH0714975.1"/>
    <property type="molecule type" value="Genomic_DNA"/>
</dbReference>
<evidence type="ECO:0000313" key="2">
    <source>
        <dbReference type="Proteomes" id="UP000838878"/>
    </source>
</evidence>
<dbReference type="AlphaFoldDB" id="A0A8J9Y6D1"/>
<reference evidence="1" key="1">
    <citation type="submission" date="2021-12" db="EMBL/GenBank/DDBJ databases">
        <authorList>
            <person name="Martin H S."/>
        </authorList>
    </citation>
    <scope>NUCLEOTIDE SEQUENCE</scope>
</reference>
<dbReference type="Proteomes" id="UP000838878">
    <property type="component" value="Chromosome 10"/>
</dbReference>
<proteinExistence type="predicted"/>
<name>A0A8J9Y6D1_9NEOP</name>
<sequence length="70" mass="8293">MDRCRCEEYAAAVRKLRLYTVGTFRPDIIDKYDRSGFITTWVRHGVDYEDLKFLKPRATKIIQPSKLPEN</sequence>
<dbReference type="OrthoDB" id="7460248at2759"/>
<accession>A0A8J9Y6D1</accession>
<organism evidence="1 2">
    <name type="scientific">Brenthis ino</name>
    <name type="common">lesser marbled fritillary</name>
    <dbReference type="NCBI Taxonomy" id="405034"/>
    <lineage>
        <taxon>Eukaryota</taxon>
        <taxon>Metazoa</taxon>
        <taxon>Ecdysozoa</taxon>
        <taxon>Arthropoda</taxon>
        <taxon>Hexapoda</taxon>
        <taxon>Insecta</taxon>
        <taxon>Pterygota</taxon>
        <taxon>Neoptera</taxon>
        <taxon>Endopterygota</taxon>
        <taxon>Lepidoptera</taxon>
        <taxon>Glossata</taxon>
        <taxon>Ditrysia</taxon>
        <taxon>Papilionoidea</taxon>
        <taxon>Nymphalidae</taxon>
        <taxon>Heliconiinae</taxon>
        <taxon>Argynnini</taxon>
        <taxon>Brenthis</taxon>
    </lineage>
</organism>
<evidence type="ECO:0000313" key="1">
    <source>
        <dbReference type="EMBL" id="CAH0714975.1"/>
    </source>
</evidence>
<feature type="non-terminal residue" evidence="1">
    <location>
        <position position="70"/>
    </location>
</feature>